<dbReference type="PANTHER" id="PTHR33119">
    <property type="entry name" value="IFI3P"/>
    <property type="match status" value="1"/>
</dbReference>
<accession>M5FTB9</accession>
<evidence type="ECO:0000313" key="3">
    <source>
        <dbReference type="EMBL" id="EJT99283.1"/>
    </source>
</evidence>
<feature type="compositionally biased region" description="Basic and acidic residues" evidence="1">
    <location>
        <begin position="33"/>
        <end position="49"/>
    </location>
</feature>
<protein>
    <recommendedName>
        <fullName evidence="2">DUF4246 domain-containing protein</fullName>
    </recommendedName>
</protein>
<feature type="domain" description="DUF4246" evidence="2">
    <location>
        <begin position="22"/>
        <end position="234"/>
    </location>
</feature>
<dbReference type="STRING" id="1858805.M5FTB9"/>
<dbReference type="InterPro" id="IPR049192">
    <property type="entry name" value="DUF4246_C"/>
</dbReference>
<dbReference type="PANTHER" id="PTHR33119:SF1">
    <property type="entry name" value="FE2OG DIOXYGENASE DOMAIN-CONTAINING PROTEIN"/>
    <property type="match status" value="1"/>
</dbReference>
<evidence type="ECO:0000313" key="4">
    <source>
        <dbReference type="Proteomes" id="UP000030653"/>
    </source>
</evidence>
<evidence type="ECO:0000256" key="1">
    <source>
        <dbReference type="SAM" id="MobiDB-lite"/>
    </source>
</evidence>
<proteinExistence type="predicted"/>
<dbReference type="RefSeq" id="XP_040626181.1">
    <property type="nucleotide sequence ID" value="XM_040773434.1"/>
</dbReference>
<dbReference type="AlphaFoldDB" id="M5FTB9"/>
<organism evidence="3 4">
    <name type="scientific">Dacryopinax primogenitus (strain DJM 731)</name>
    <name type="common">Brown rot fungus</name>
    <dbReference type="NCBI Taxonomy" id="1858805"/>
    <lineage>
        <taxon>Eukaryota</taxon>
        <taxon>Fungi</taxon>
        <taxon>Dikarya</taxon>
        <taxon>Basidiomycota</taxon>
        <taxon>Agaricomycotina</taxon>
        <taxon>Dacrymycetes</taxon>
        <taxon>Dacrymycetales</taxon>
        <taxon>Dacrymycetaceae</taxon>
        <taxon>Dacryopinax</taxon>
    </lineage>
</organism>
<dbReference type="GeneID" id="63688496"/>
<dbReference type="Pfam" id="PF14033">
    <property type="entry name" value="DUF4246"/>
    <property type="match status" value="1"/>
</dbReference>
<sequence>MSPSYRRWEERAAERESCDLTKLEEKIIEQKKEKLPEDAARVEEEPLVREEEEQEALGNSLGGLRGRSRFAGTKLKVIVKAANYVLRPGQEYGGEWQLEGLPHEHIRAVLIYHYYSNAYLADAGLSFRRLRTHEDQPNAFKNEASDFEIRQNEDDEPFFDYPSDVEDRANFPYDLPRSIELGTVPVTGIATSGLTTGRMISFPNWLQRKVVRLKNTRVEGNSGASLKTLCFFVVNEFCPQMDENGNESFPWIHLLLWSTYWTERTSSIDDCGYLASATLPHLPICLQCFGYGLQACHPRPWSSCGACHLYLRHGSDGDDQSRCGRAQASIDTRSDDR</sequence>
<name>M5FTB9_DACPD</name>
<dbReference type="EMBL" id="JH795870">
    <property type="protein sequence ID" value="EJT99283.1"/>
    <property type="molecule type" value="Genomic_DNA"/>
</dbReference>
<keyword evidence="4" id="KW-1185">Reference proteome</keyword>
<feature type="region of interest" description="Disordered" evidence="1">
    <location>
        <begin position="33"/>
        <end position="55"/>
    </location>
</feature>
<gene>
    <name evidence="3" type="ORF">DACRYDRAFT_23878</name>
</gene>
<dbReference type="HOGENOM" id="CLU_823918_0_0_1"/>
<dbReference type="OrthoDB" id="415532at2759"/>
<feature type="region of interest" description="Disordered" evidence="1">
    <location>
        <begin position="316"/>
        <end position="337"/>
    </location>
</feature>
<reference evidence="3 4" key="1">
    <citation type="journal article" date="2012" name="Science">
        <title>The Paleozoic origin of enzymatic lignin decomposition reconstructed from 31 fungal genomes.</title>
        <authorList>
            <person name="Floudas D."/>
            <person name="Binder M."/>
            <person name="Riley R."/>
            <person name="Barry K."/>
            <person name="Blanchette R.A."/>
            <person name="Henrissat B."/>
            <person name="Martinez A.T."/>
            <person name="Otillar R."/>
            <person name="Spatafora J.W."/>
            <person name="Yadav J.S."/>
            <person name="Aerts A."/>
            <person name="Benoit I."/>
            <person name="Boyd A."/>
            <person name="Carlson A."/>
            <person name="Copeland A."/>
            <person name="Coutinho P.M."/>
            <person name="de Vries R.P."/>
            <person name="Ferreira P."/>
            <person name="Findley K."/>
            <person name="Foster B."/>
            <person name="Gaskell J."/>
            <person name="Glotzer D."/>
            <person name="Gorecki P."/>
            <person name="Heitman J."/>
            <person name="Hesse C."/>
            <person name="Hori C."/>
            <person name="Igarashi K."/>
            <person name="Jurgens J.A."/>
            <person name="Kallen N."/>
            <person name="Kersten P."/>
            <person name="Kohler A."/>
            <person name="Kuees U."/>
            <person name="Kumar T.K.A."/>
            <person name="Kuo A."/>
            <person name="LaButti K."/>
            <person name="Larrondo L.F."/>
            <person name="Lindquist E."/>
            <person name="Ling A."/>
            <person name="Lombard V."/>
            <person name="Lucas S."/>
            <person name="Lundell T."/>
            <person name="Martin R."/>
            <person name="McLaughlin D.J."/>
            <person name="Morgenstern I."/>
            <person name="Morin E."/>
            <person name="Murat C."/>
            <person name="Nagy L.G."/>
            <person name="Nolan M."/>
            <person name="Ohm R.A."/>
            <person name="Patyshakuliyeva A."/>
            <person name="Rokas A."/>
            <person name="Ruiz-Duenas F.J."/>
            <person name="Sabat G."/>
            <person name="Salamov A."/>
            <person name="Samejima M."/>
            <person name="Schmutz J."/>
            <person name="Slot J.C."/>
            <person name="St John F."/>
            <person name="Stenlid J."/>
            <person name="Sun H."/>
            <person name="Sun S."/>
            <person name="Syed K."/>
            <person name="Tsang A."/>
            <person name="Wiebenga A."/>
            <person name="Young D."/>
            <person name="Pisabarro A."/>
            <person name="Eastwood D.C."/>
            <person name="Martin F."/>
            <person name="Cullen D."/>
            <person name="Grigoriev I.V."/>
            <person name="Hibbett D.S."/>
        </authorList>
    </citation>
    <scope>NUCLEOTIDE SEQUENCE [LARGE SCALE GENOMIC DNA]</scope>
    <source>
        <strain evidence="3 4">DJM-731 SS1</strain>
    </source>
</reference>
<dbReference type="Proteomes" id="UP000030653">
    <property type="component" value="Unassembled WGS sequence"/>
</dbReference>
<dbReference type="InterPro" id="IPR025340">
    <property type="entry name" value="DUF4246"/>
</dbReference>
<evidence type="ECO:0000259" key="2">
    <source>
        <dbReference type="Pfam" id="PF14033"/>
    </source>
</evidence>